<dbReference type="GO" id="GO:0030111">
    <property type="term" value="P:regulation of Wnt signaling pathway"/>
    <property type="evidence" value="ECO:0007669"/>
    <property type="project" value="Ensembl"/>
</dbReference>
<keyword evidence="4" id="KW-0805">Transcription regulation</keyword>
<dbReference type="Pfam" id="PF09816">
    <property type="entry name" value="EAF"/>
    <property type="match status" value="1"/>
</dbReference>
<keyword evidence="6" id="KW-0804">Transcription</keyword>
<dbReference type="GO" id="GO:0060028">
    <property type="term" value="P:convergent extension involved in axis elongation"/>
    <property type="evidence" value="ECO:0007669"/>
    <property type="project" value="Ensembl"/>
</dbReference>
<dbReference type="PANTHER" id="PTHR15970:SF2">
    <property type="entry name" value="ELL-ASSOCIATED FACTOR EAF"/>
    <property type="match status" value="1"/>
</dbReference>
<protein>
    <submittedName>
        <fullName evidence="10">ELL associated factor 2</fullName>
    </submittedName>
</protein>
<feature type="compositionally biased region" description="Polar residues" evidence="8">
    <location>
        <begin position="257"/>
        <end position="273"/>
    </location>
</feature>
<dbReference type="GO" id="GO:0032783">
    <property type="term" value="C:super elongation complex"/>
    <property type="evidence" value="ECO:0007669"/>
    <property type="project" value="InterPro"/>
</dbReference>
<dbReference type="GO" id="GO:0003711">
    <property type="term" value="F:transcription elongation factor activity"/>
    <property type="evidence" value="ECO:0007669"/>
    <property type="project" value="TreeGrafter"/>
</dbReference>
<dbReference type="GO" id="GO:0007179">
    <property type="term" value="P:transforming growth factor beta receptor signaling pathway"/>
    <property type="evidence" value="ECO:0007669"/>
    <property type="project" value="Ensembl"/>
</dbReference>
<dbReference type="STRING" id="7757.ENSPMAP00000010069"/>
<evidence type="ECO:0000313" key="10">
    <source>
        <dbReference type="Ensembl" id="ENSPMAP00000010069.1"/>
    </source>
</evidence>
<dbReference type="Ensembl" id="ENSPMAT00000010113.1">
    <property type="protein sequence ID" value="ENSPMAP00000010069.1"/>
    <property type="gene ID" value="ENSPMAG00000009151.1"/>
</dbReference>
<evidence type="ECO:0000256" key="2">
    <source>
        <dbReference type="ARBA" id="ARBA00007798"/>
    </source>
</evidence>
<dbReference type="GeneTree" id="ENSGT00390000017724"/>
<feature type="domain" description="Transcription elongation factor Eaf N-terminal" evidence="9">
    <location>
        <begin position="14"/>
        <end position="110"/>
    </location>
</feature>
<dbReference type="GO" id="GO:0070016">
    <property type="term" value="F:armadillo repeat domain binding"/>
    <property type="evidence" value="ECO:0007669"/>
    <property type="project" value="Ensembl"/>
</dbReference>
<evidence type="ECO:0000256" key="4">
    <source>
        <dbReference type="ARBA" id="ARBA00023015"/>
    </source>
</evidence>
<evidence type="ECO:0000256" key="8">
    <source>
        <dbReference type="SAM" id="MobiDB-lite"/>
    </source>
</evidence>
<evidence type="ECO:0000256" key="5">
    <source>
        <dbReference type="ARBA" id="ARBA00023159"/>
    </source>
</evidence>
<dbReference type="GO" id="GO:0003714">
    <property type="term" value="F:transcription corepressor activity"/>
    <property type="evidence" value="ECO:0007669"/>
    <property type="project" value="Ensembl"/>
</dbReference>
<comment type="similarity">
    <text evidence="2">Belongs to the EAF family.</text>
</comment>
<dbReference type="GO" id="GO:0001714">
    <property type="term" value="P:endodermal cell fate specification"/>
    <property type="evidence" value="ECO:0007669"/>
    <property type="project" value="Ensembl"/>
</dbReference>
<dbReference type="GO" id="GO:0008013">
    <property type="term" value="F:beta-catenin binding"/>
    <property type="evidence" value="ECO:0007669"/>
    <property type="project" value="Ensembl"/>
</dbReference>
<dbReference type="HOGENOM" id="CLU_025755_1_0_1"/>
<dbReference type="GO" id="GO:0060029">
    <property type="term" value="P:convergent extension involved in organogenesis"/>
    <property type="evidence" value="ECO:0007669"/>
    <property type="project" value="Ensembl"/>
</dbReference>
<evidence type="ECO:0000256" key="6">
    <source>
        <dbReference type="ARBA" id="ARBA00023163"/>
    </source>
</evidence>
<proteinExistence type="inferred from homology"/>
<evidence type="ECO:0000256" key="1">
    <source>
        <dbReference type="ARBA" id="ARBA00004123"/>
    </source>
</evidence>
<organism evidence="10">
    <name type="scientific">Petromyzon marinus</name>
    <name type="common">Sea lamprey</name>
    <dbReference type="NCBI Taxonomy" id="7757"/>
    <lineage>
        <taxon>Eukaryota</taxon>
        <taxon>Metazoa</taxon>
        <taxon>Chordata</taxon>
        <taxon>Craniata</taxon>
        <taxon>Vertebrata</taxon>
        <taxon>Cyclostomata</taxon>
        <taxon>Hyperoartia</taxon>
        <taxon>Petromyzontiformes</taxon>
        <taxon>Petromyzontidae</taxon>
        <taxon>Petromyzon</taxon>
    </lineage>
</organism>
<dbReference type="GO" id="GO:0031016">
    <property type="term" value="P:pancreas development"/>
    <property type="evidence" value="ECO:0007669"/>
    <property type="project" value="Ensembl"/>
</dbReference>
<feature type="compositionally biased region" description="Pro residues" evidence="8">
    <location>
        <begin position="210"/>
        <end position="233"/>
    </location>
</feature>
<feature type="compositionally biased region" description="Polar residues" evidence="8">
    <location>
        <begin position="139"/>
        <end position="151"/>
    </location>
</feature>
<evidence type="ECO:0000259" key="9">
    <source>
        <dbReference type="Pfam" id="PF09816"/>
    </source>
</evidence>
<dbReference type="GO" id="GO:0006368">
    <property type="term" value="P:transcription elongation by RNA polymerase II"/>
    <property type="evidence" value="ECO:0007669"/>
    <property type="project" value="InterPro"/>
</dbReference>
<dbReference type="PANTHER" id="PTHR15970">
    <property type="entry name" value="ELL-ASSOCIATED FACTOR EAF"/>
    <property type="match status" value="1"/>
</dbReference>
<dbReference type="GO" id="GO:0007501">
    <property type="term" value="P:mesodermal cell fate specification"/>
    <property type="evidence" value="ECO:0007669"/>
    <property type="project" value="Ensembl"/>
</dbReference>
<dbReference type="InterPro" id="IPR019194">
    <property type="entry name" value="Tscrpt_elong_fac_Eaf_N"/>
</dbReference>
<dbReference type="GO" id="GO:0042074">
    <property type="term" value="P:cell migration involved in gastrulation"/>
    <property type="evidence" value="ECO:0007669"/>
    <property type="project" value="Ensembl"/>
</dbReference>
<dbReference type="GO" id="GO:0014812">
    <property type="term" value="P:muscle cell migration"/>
    <property type="evidence" value="ECO:0007669"/>
    <property type="project" value="Ensembl"/>
</dbReference>
<dbReference type="AlphaFoldDB" id="S4RXX8"/>
<keyword evidence="5" id="KW-0010">Activator</keyword>
<comment type="subcellular location">
    <subcellularLocation>
        <location evidence="1">Nucleus</location>
    </subcellularLocation>
</comment>
<feature type="compositionally biased region" description="Low complexity" evidence="8">
    <location>
        <begin position="182"/>
        <end position="198"/>
    </location>
</feature>
<keyword evidence="7" id="KW-0539">Nucleus</keyword>
<feature type="compositionally biased region" description="Low complexity" evidence="8">
    <location>
        <begin position="123"/>
        <end position="138"/>
    </location>
</feature>
<keyword evidence="3" id="KW-0597">Phosphoprotein</keyword>
<feature type="compositionally biased region" description="Basic and acidic residues" evidence="8">
    <location>
        <begin position="152"/>
        <end position="171"/>
    </location>
</feature>
<feature type="region of interest" description="Disordered" evidence="8">
    <location>
        <begin position="115"/>
        <end position="273"/>
    </location>
</feature>
<dbReference type="GO" id="GO:0007507">
    <property type="term" value="P:heart development"/>
    <property type="evidence" value="ECO:0007669"/>
    <property type="project" value="Ensembl"/>
</dbReference>
<evidence type="ECO:0000256" key="3">
    <source>
        <dbReference type="ARBA" id="ARBA00022553"/>
    </source>
</evidence>
<sequence>QTTPQAMNNEEHVLRLGESFERRPRAGFHAIRYDFKPASIDTACEGTLDVGKGDQVTITLPNVEGSTPPTTVFKGSKRPCMKECVLIINHDTGEYTLEKLTSNIQVKKTRFEGSSKIQSRLEQQQPQQSGRAGQQSGPTKSASRATSGSKTSPEKEKLSPEPLHDIEKETELLAEARAIEMSNASSSDSDSSSSGSESSNEELESRVPLSPAPTQPLAQPQPTPLQPQIPAPPIAANLPNGTTRAQPPSEHRGYMSTLRSDLQLSESGSDSDD</sequence>
<accession>S4RXX8</accession>
<name>S4RXX8_PETMA</name>
<dbReference type="InterPro" id="IPR027093">
    <property type="entry name" value="EAF_fam"/>
</dbReference>
<reference evidence="10" key="1">
    <citation type="submission" date="2025-08" db="UniProtKB">
        <authorList>
            <consortium name="Ensembl"/>
        </authorList>
    </citation>
    <scope>IDENTIFICATION</scope>
</reference>
<dbReference type="OMA" id="QHFATIR"/>
<evidence type="ECO:0000256" key="7">
    <source>
        <dbReference type="ARBA" id="ARBA00023242"/>
    </source>
</evidence>
<reference evidence="10" key="2">
    <citation type="submission" date="2025-09" db="UniProtKB">
        <authorList>
            <consortium name="Ensembl"/>
        </authorList>
    </citation>
    <scope>IDENTIFICATION</scope>
</reference>